<dbReference type="GO" id="GO:0141221">
    <property type="term" value="F:histone deacetylase activity, hydrolytic mechanism"/>
    <property type="evidence" value="ECO:0007669"/>
    <property type="project" value="UniProtKB-EC"/>
</dbReference>
<evidence type="ECO:0000259" key="15">
    <source>
        <dbReference type="Pfam" id="PF00850"/>
    </source>
</evidence>
<feature type="binding site" evidence="12">
    <location>
        <position position="98"/>
    </location>
    <ligand>
        <name>substrate</name>
    </ligand>
</feature>
<keyword evidence="7 10" id="KW-0804">Transcription</keyword>
<keyword evidence="6 10" id="KW-0805">Transcription regulation</keyword>
<dbReference type="SUPFAM" id="SSF52768">
    <property type="entry name" value="Arginase/deacetylase"/>
    <property type="match status" value="1"/>
</dbReference>
<evidence type="ECO:0000256" key="5">
    <source>
        <dbReference type="ARBA" id="ARBA00022853"/>
    </source>
</evidence>
<keyword evidence="8 10" id="KW-0539">Nucleus</keyword>
<comment type="similarity">
    <text evidence="9 10">Belongs to the histone deacetylase family. HD Type 1 subfamily.</text>
</comment>
<feature type="region of interest" description="Disordered" evidence="14">
    <location>
        <begin position="379"/>
        <end position="458"/>
    </location>
</feature>
<dbReference type="InterPro" id="IPR023801">
    <property type="entry name" value="His_deacetylse_dom"/>
</dbReference>
<dbReference type="AlphaFoldDB" id="A0A6T0BMK4"/>
<feature type="compositionally biased region" description="Acidic residues" evidence="14">
    <location>
        <begin position="400"/>
        <end position="410"/>
    </location>
</feature>
<dbReference type="InterPro" id="IPR037138">
    <property type="entry name" value="His_deacetylse_dom_sf"/>
</dbReference>
<proteinExistence type="inferred from homology"/>
<feature type="domain" description="Histone deacetylase" evidence="15">
    <location>
        <begin position="27"/>
        <end position="316"/>
    </location>
</feature>
<evidence type="ECO:0000256" key="12">
    <source>
        <dbReference type="PIRSR" id="PIRSR037913-2"/>
    </source>
</evidence>
<keyword evidence="3" id="KW-0678">Repressor</keyword>
<evidence type="ECO:0000256" key="13">
    <source>
        <dbReference type="PIRSR" id="PIRSR037913-3"/>
    </source>
</evidence>
<keyword evidence="13" id="KW-0479">Metal-binding</keyword>
<dbReference type="EC" id="3.5.1.98" evidence="2 10"/>
<organism evidence="17">
    <name type="scientific">Chrysotila carterae</name>
    <name type="common">Marine alga</name>
    <name type="synonym">Syracosphaera carterae</name>
    <dbReference type="NCBI Taxonomy" id="13221"/>
    <lineage>
        <taxon>Eukaryota</taxon>
        <taxon>Haptista</taxon>
        <taxon>Haptophyta</taxon>
        <taxon>Prymnesiophyceae</taxon>
        <taxon>Isochrysidales</taxon>
        <taxon>Isochrysidaceae</taxon>
        <taxon>Chrysotila</taxon>
    </lineage>
</organism>
<dbReference type="EMBL" id="HBIZ01049701">
    <property type="protein sequence ID" value="CAE0779167.1"/>
    <property type="molecule type" value="Transcribed_RNA"/>
</dbReference>
<dbReference type="PRINTS" id="PR01271">
    <property type="entry name" value="HISDACETLASE"/>
</dbReference>
<dbReference type="Gene3D" id="3.40.800.20">
    <property type="entry name" value="Histone deacetylase domain"/>
    <property type="match status" value="1"/>
</dbReference>
<evidence type="ECO:0000256" key="3">
    <source>
        <dbReference type="ARBA" id="ARBA00022491"/>
    </source>
</evidence>
<dbReference type="FunFam" id="3.40.800.20:FF:000001">
    <property type="entry name" value="Histone deacetylase"/>
    <property type="match status" value="1"/>
</dbReference>
<evidence type="ECO:0000256" key="4">
    <source>
        <dbReference type="ARBA" id="ARBA00022801"/>
    </source>
</evidence>
<evidence type="ECO:0000256" key="1">
    <source>
        <dbReference type="ARBA" id="ARBA00004123"/>
    </source>
</evidence>
<protein>
    <recommendedName>
        <fullName evidence="2 10">Histone deacetylase</fullName>
        <ecNumber evidence="2 10">3.5.1.98</ecNumber>
    </recommendedName>
</protein>
<feature type="active site" description="Proton acceptor" evidence="11">
    <location>
        <position position="140"/>
    </location>
</feature>
<evidence type="ECO:0000256" key="7">
    <source>
        <dbReference type="ARBA" id="ARBA00023163"/>
    </source>
</evidence>
<evidence type="ECO:0000256" key="14">
    <source>
        <dbReference type="SAM" id="MobiDB-lite"/>
    </source>
</evidence>
<sequence length="458" mass="51346">MAGTTSRPRVDYFYDAQIGNFHYGEGHPMRPHRVRLTHHLMVNYGLYKHVNVFRPKIASHADMSAFHSDDFIRFLHDITQDNMQDCIAQLERFNLGADCPVFDGLFEYCQTYTGGSISGAARINQGCSDIVLNWSGGMHHAKKSEASGFCYVNDIVLAILELLKVHARVLYIDIDIHHGDGVEEAFYLTNRVLTLSFHQHGGSFFPGTGHVNDLGAKSGKNFSLNFPLLAGMDDASYESIFSPVVSKVMAHFQPGAIVMCCGADSLSGDRVGCWNLSIRGHAACLEHVKSFGVPILVLGGGGYTVRNVSRCWAYESARLLNQPISDNVPWHEYMDYYAPDYKLHVPVSNMENDNSAEMLEKTKQKLFEALSQLEVAPNVQMQTSQPGTRRAPDALTLFDNSDDEDDDWEAASEARTQRTQRQHLAEFYDEDDLNDRDVFETSRPLKDFEEPPSDDDGL</sequence>
<dbReference type="PANTHER" id="PTHR10625:SF44">
    <property type="entry name" value="HISTONE DEACETYLASE 19"/>
    <property type="match status" value="1"/>
</dbReference>
<evidence type="ECO:0000256" key="10">
    <source>
        <dbReference type="PIRNR" id="PIRNR037913"/>
    </source>
</evidence>
<dbReference type="InterPro" id="IPR000286">
    <property type="entry name" value="HDACs"/>
</dbReference>
<feature type="compositionally biased region" description="Basic and acidic residues" evidence="14">
    <location>
        <begin position="435"/>
        <end position="449"/>
    </location>
</feature>
<dbReference type="GO" id="GO:0040029">
    <property type="term" value="P:epigenetic regulation of gene expression"/>
    <property type="evidence" value="ECO:0007669"/>
    <property type="project" value="TreeGrafter"/>
</dbReference>
<comment type="catalytic activity">
    <reaction evidence="10">
        <text>N(6)-acetyl-L-lysyl-[histone] + H2O = L-lysyl-[histone] + acetate</text>
        <dbReference type="Rhea" id="RHEA:58196"/>
        <dbReference type="Rhea" id="RHEA-COMP:9845"/>
        <dbReference type="Rhea" id="RHEA-COMP:11338"/>
        <dbReference type="ChEBI" id="CHEBI:15377"/>
        <dbReference type="ChEBI" id="CHEBI:29969"/>
        <dbReference type="ChEBI" id="CHEBI:30089"/>
        <dbReference type="ChEBI" id="CHEBI:61930"/>
        <dbReference type="EC" id="3.5.1.98"/>
    </reaction>
</comment>
<feature type="binding site" evidence="13">
    <location>
        <position position="177"/>
    </location>
    <ligand>
        <name>a divalent metal cation</name>
        <dbReference type="ChEBI" id="CHEBI:60240"/>
    </ligand>
</feature>
<evidence type="ECO:0000256" key="8">
    <source>
        <dbReference type="ARBA" id="ARBA00023242"/>
    </source>
</evidence>
<keyword evidence="5 10" id="KW-0156">Chromatin regulator</keyword>
<dbReference type="Pfam" id="PF00850">
    <property type="entry name" value="Hist_deacetyl"/>
    <property type="match status" value="1"/>
</dbReference>
<reference evidence="17" key="1">
    <citation type="submission" date="2021-01" db="EMBL/GenBank/DDBJ databases">
        <authorList>
            <person name="Corre E."/>
            <person name="Pelletier E."/>
            <person name="Niang G."/>
            <person name="Scheremetjew M."/>
            <person name="Finn R."/>
            <person name="Kale V."/>
            <person name="Holt S."/>
            <person name="Cochrane G."/>
            <person name="Meng A."/>
            <person name="Brown T."/>
            <person name="Cohen L."/>
        </authorList>
    </citation>
    <scope>NUCLEOTIDE SEQUENCE</scope>
    <source>
        <strain evidence="17">CCMP645</strain>
    </source>
</reference>
<dbReference type="PANTHER" id="PTHR10625">
    <property type="entry name" value="HISTONE DEACETYLASE HDAC1-RELATED"/>
    <property type="match status" value="1"/>
</dbReference>
<feature type="binding site" evidence="12">
    <location>
        <position position="148"/>
    </location>
    <ligand>
        <name>substrate</name>
    </ligand>
</feature>
<feature type="binding site" evidence="13">
    <location>
        <position position="175"/>
    </location>
    <ligand>
        <name>a divalent metal cation</name>
        <dbReference type="ChEBI" id="CHEBI:60240"/>
    </ligand>
</feature>
<dbReference type="PIRSF" id="PIRSF037913">
    <property type="entry name" value="His_deacetylse_1"/>
    <property type="match status" value="1"/>
</dbReference>
<accession>A0A6T0BMK4</accession>
<evidence type="ECO:0000256" key="6">
    <source>
        <dbReference type="ARBA" id="ARBA00023015"/>
    </source>
</evidence>
<comment type="subcellular location">
    <subcellularLocation>
        <location evidence="1 10">Nucleus</location>
    </subcellularLocation>
</comment>
<dbReference type="GO" id="GO:0046872">
    <property type="term" value="F:metal ion binding"/>
    <property type="evidence" value="ECO:0007669"/>
    <property type="project" value="UniProtKB-KW"/>
</dbReference>
<feature type="binding site" evidence="12">
    <location>
        <position position="303"/>
    </location>
    <ligand>
        <name>substrate</name>
    </ligand>
</feature>
<evidence type="ECO:0000313" key="17">
    <source>
        <dbReference type="EMBL" id="CAE0779168.1"/>
    </source>
</evidence>
<dbReference type="GO" id="GO:0005634">
    <property type="term" value="C:nucleus"/>
    <property type="evidence" value="ECO:0007669"/>
    <property type="project" value="UniProtKB-SubCell"/>
</dbReference>
<evidence type="ECO:0000256" key="11">
    <source>
        <dbReference type="PIRSR" id="PIRSR037913-1"/>
    </source>
</evidence>
<gene>
    <name evidence="16" type="ORF">PCAR00345_LOCUS31806</name>
    <name evidence="17" type="ORF">PCAR00345_LOCUS31807</name>
</gene>
<feature type="binding site" evidence="13">
    <location>
        <position position="264"/>
    </location>
    <ligand>
        <name>a divalent metal cation</name>
        <dbReference type="ChEBI" id="CHEBI:60240"/>
    </ligand>
</feature>
<evidence type="ECO:0000313" key="16">
    <source>
        <dbReference type="EMBL" id="CAE0779167.1"/>
    </source>
</evidence>
<keyword evidence="4 10" id="KW-0378">Hydrolase</keyword>
<evidence type="ECO:0000256" key="9">
    <source>
        <dbReference type="ARBA" id="ARBA00061569"/>
    </source>
</evidence>
<evidence type="ECO:0000256" key="2">
    <source>
        <dbReference type="ARBA" id="ARBA00012111"/>
    </source>
</evidence>
<dbReference type="InterPro" id="IPR003084">
    <property type="entry name" value="HDAC_I/II"/>
</dbReference>
<dbReference type="PRINTS" id="PR01270">
    <property type="entry name" value="HDASUPER"/>
</dbReference>
<dbReference type="InterPro" id="IPR023696">
    <property type="entry name" value="Ureohydrolase_dom_sf"/>
</dbReference>
<dbReference type="EMBL" id="HBIZ01049702">
    <property type="protein sequence ID" value="CAE0779168.1"/>
    <property type="molecule type" value="Transcribed_RNA"/>
</dbReference>
<name>A0A6T0BMK4_CHRCT</name>